<evidence type="ECO:0000313" key="2">
    <source>
        <dbReference type="Proteomes" id="UP000043764"/>
    </source>
</evidence>
<dbReference type="Proteomes" id="UP000043764">
    <property type="component" value="Unassembled WGS sequence"/>
</dbReference>
<proteinExistence type="predicted"/>
<name>A0A0H5D2V9_9RHOB</name>
<dbReference type="InterPro" id="IPR006175">
    <property type="entry name" value="YjgF/YER057c/UK114"/>
</dbReference>
<gene>
    <name evidence="1" type="primary">rutC</name>
    <name evidence="1" type="ORF">NIT7321_01917</name>
</gene>
<dbReference type="Gene3D" id="3.30.1330.40">
    <property type="entry name" value="RutC-like"/>
    <property type="match status" value="1"/>
</dbReference>
<keyword evidence="1" id="KW-0560">Oxidoreductase</keyword>
<evidence type="ECO:0000313" key="1">
    <source>
        <dbReference type="EMBL" id="CRL11068.1"/>
    </source>
</evidence>
<dbReference type="PANTHER" id="PTHR43857:SF1">
    <property type="entry name" value="YJGH FAMILY PROTEIN"/>
    <property type="match status" value="1"/>
</dbReference>
<dbReference type="CDD" id="cd06154">
    <property type="entry name" value="YjgF_YER057c_UK114_like_6"/>
    <property type="match status" value="1"/>
</dbReference>
<reference evidence="1 2" key="1">
    <citation type="submission" date="2015-05" db="EMBL/GenBank/DDBJ databases">
        <authorList>
            <person name="Rodrigo-Torres Lidia"/>
            <person name="Arahal R.David."/>
        </authorList>
    </citation>
    <scope>NUCLEOTIDE SEQUENCE [LARGE SCALE GENOMIC DNA]</scope>
    <source>
        <strain evidence="1 2">CECT 7321</strain>
    </source>
</reference>
<dbReference type="EMBL" id="CVRL01000025">
    <property type="protein sequence ID" value="CRL11068.1"/>
    <property type="molecule type" value="Genomic_DNA"/>
</dbReference>
<accession>A0A0H5D2V9</accession>
<dbReference type="AlphaFoldDB" id="A0A0H5D2V9"/>
<dbReference type="Pfam" id="PF01042">
    <property type="entry name" value="Ribonuc_L-PSP"/>
    <property type="match status" value="1"/>
</dbReference>
<dbReference type="InterPro" id="IPR035959">
    <property type="entry name" value="RutC-like_sf"/>
</dbReference>
<dbReference type="STRING" id="481446.NIT7645_01016"/>
<sequence>MPFFVGKDEQVIKRISSGGEFEAKIGYCRAVVAGGFVHVAGTVGQGDDVVAQCKSALETIGAALEKAGASFADVVRVNYYLPDAAEFEPCWPILAETFGDNPPAATMIACDLIDPKFRIEIEVTALAPAND</sequence>
<organism evidence="1 2">
    <name type="scientific">Phaeobacter italicus</name>
    <dbReference type="NCBI Taxonomy" id="481446"/>
    <lineage>
        <taxon>Bacteria</taxon>
        <taxon>Pseudomonadati</taxon>
        <taxon>Pseudomonadota</taxon>
        <taxon>Alphaproteobacteria</taxon>
        <taxon>Rhodobacterales</taxon>
        <taxon>Roseobacteraceae</taxon>
        <taxon>Phaeobacter</taxon>
    </lineage>
</organism>
<protein>
    <submittedName>
        <fullName evidence="1">Putative aminoacrylate peracid reductase RutC</fullName>
        <ecNumber evidence="1">1.-.-.-</ecNumber>
    </submittedName>
</protein>
<dbReference type="SUPFAM" id="SSF55298">
    <property type="entry name" value="YjgF-like"/>
    <property type="match status" value="1"/>
</dbReference>
<keyword evidence="2" id="KW-1185">Reference proteome</keyword>
<dbReference type="PANTHER" id="PTHR43857">
    <property type="entry name" value="BLR7761 PROTEIN"/>
    <property type="match status" value="1"/>
</dbReference>
<dbReference type="EC" id="1.-.-.-" evidence="1"/>
<dbReference type="GO" id="GO:0016491">
    <property type="term" value="F:oxidoreductase activity"/>
    <property type="evidence" value="ECO:0007669"/>
    <property type="project" value="UniProtKB-KW"/>
</dbReference>